<dbReference type="GO" id="GO:0046820">
    <property type="term" value="F:4-amino-4-deoxychorismate synthase activity"/>
    <property type="evidence" value="ECO:0007669"/>
    <property type="project" value="TreeGrafter"/>
</dbReference>
<dbReference type="InterPro" id="IPR043131">
    <property type="entry name" value="BCAT-like_N"/>
</dbReference>
<feature type="domain" description="Chorismate-utilising enzyme C-terminal" evidence="1">
    <location>
        <begin position="1"/>
        <end position="65"/>
    </location>
</feature>
<dbReference type="Proteomes" id="UP000886059">
    <property type="component" value="Unassembled WGS sequence"/>
</dbReference>
<dbReference type="GO" id="GO:0000162">
    <property type="term" value="P:L-tryptophan biosynthetic process"/>
    <property type="evidence" value="ECO:0007669"/>
    <property type="project" value="TreeGrafter"/>
</dbReference>
<dbReference type="EMBL" id="DRSK01000269">
    <property type="protein sequence ID" value="HHE08170.1"/>
    <property type="molecule type" value="Genomic_DNA"/>
</dbReference>
<feature type="non-terminal residue" evidence="2">
    <location>
        <position position="1"/>
    </location>
</feature>
<evidence type="ECO:0000259" key="1">
    <source>
        <dbReference type="Pfam" id="PF00425"/>
    </source>
</evidence>
<protein>
    <submittedName>
        <fullName evidence="2">Aminodeoxychorismate synthase, component I</fullName>
    </submittedName>
</protein>
<dbReference type="SUPFAM" id="SSF56752">
    <property type="entry name" value="D-aminoacid aminotransferase-like PLP-dependent enzymes"/>
    <property type="match status" value="1"/>
</dbReference>
<dbReference type="InterPro" id="IPR036038">
    <property type="entry name" value="Aminotransferase-like"/>
</dbReference>
<dbReference type="AlphaFoldDB" id="A0A7C5DCL0"/>
<reference evidence="2" key="1">
    <citation type="journal article" date="2020" name="mSystems">
        <title>Genome- and Community-Level Interaction Insights into Carbon Utilization and Element Cycling Functions of Hydrothermarchaeota in Hydrothermal Sediment.</title>
        <authorList>
            <person name="Zhou Z."/>
            <person name="Liu Y."/>
            <person name="Xu W."/>
            <person name="Pan J."/>
            <person name="Luo Z.H."/>
            <person name="Li M."/>
        </authorList>
    </citation>
    <scope>NUCLEOTIDE SEQUENCE [LARGE SCALE GENOMIC DNA]</scope>
    <source>
        <strain evidence="2">HyVt-628</strain>
    </source>
</reference>
<dbReference type="Gene3D" id="3.60.120.10">
    <property type="entry name" value="Anthranilate synthase"/>
    <property type="match status" value="1"/>
</dbReference>
<dbReference type="InterPro" id="IPR019999">
    <property type="entry name" value="Anth_synth_I-like"/>
</dbReference>
<dbReference type="InterPro" id="IPR015890">
    <property type="entry name" value="Chorismate_C"/>
</dbReference>
<comment type="caution">
    <text evidence="2">The sequence shown here is derived from an EMBL/GenBank/DDBJ whole genome shotgun (WGS) entry which is preliminary data.</text>
</comment>
<organism evidence="2">
    <name type="scientific">Chlorobaculum parvum</name>
    <dbReference type="NCBI Taxonomy" id="274539"/>
    <lineage>
        <taxon>Bacteria</taxon>
        <taxon>Pseudomonadati</taxon>
        <taxon>Chlorobiota</taxon>
        <taxon>Chlorobiia</taxon>
        <taxon>Chlorobiales</taxon>
        <taxon>Chlorobiaceae</taxon>
        <taxon>Chlorobaculum</taxon>
    </lineage>
</organism>
<dbReference type="PANTHER" id="PTHR11236:SF50">
    <property type="entry name" value="AMINODEOXYCHORISMATE SYNTHASE COMPONENT 1"/>
    <property type="match status" value="1"/>
</dbReference>
<dbReference type="InterPro" id="IPR005801">
    <property type="entry name" value="ADC_synthase"/>
</dbReference>
<dbReference type="InterPro" id="IPR043132">
    <property type="entry name" value="BCAT-like_C"/>
</dbReference>
<gene>
    <name evidence="2" type="ORF">ENL01_04785</name>
</gene>
<dbReference type="InterPro" id="IPR001544">
    <property type="entry name" value="Aminotrans_IV"/>
</dbReference>
<dbReference type="Gene3D" id="3.20.10.10">
    <property type="entry name" value="D-amino Acid Aminotransferase, subunit A, domain 2"/>
    <property type="match status" value="1"/>
</dbReference>
<dbReference type="Gene3D" id="3.30.470.10">
    <property type="match status" value="1"/>
</dbReference>
<sequence>IGELERSPRGVYTGAVGFMLPGGRTAFNVAIRTIELQGRSGVYGTGSGIVWDSEPRAEYRECMLKTAILSGLALPVSLPPGIFETLQWNGREYLLRDDHLERLSASARALGIDDDRNIVIDALEAKARELCQSGGRHRVHLSLDRDGGVTVESEPFALDLSGKPVRLCVARERVDSRDPLLHHKTTARERYDYALREAMANGFGEVLFLNERGELAEGAISNVLLRLDDRWFTPPESAGLLNGVFRRYLLRTRPWIHEKALTLDDLRRAEMVLICNSLRGVRRAEVIISE</sequence>
<dbReference type="Pfam" id="PF01063">
    <property type="entry name" value="Aminotran_4"/>
    <property type="match status" value="1"/>
</dbReference>
<proteinExistence type="predicted"/>
<dbReference type="PANTHER" id="PTHR11236">
    <property type="entry name" value="AMINOBENZOATE/ANTHRANILATE SYNTHASE"/>
    <property type="match status" value="1"/>
</dbReference>
<name>A0A7C5DCL0_9CHLB</name>
<evidence type="ECO:0000313" key="2">
    <source>
        <dbReference type="EMBL" id="HHE08170.1"/>
    </source>
</evidence>
<dbReference type="SUPFAM" id="SSF56322">
    <property type="entry name" value="ADC synthase"/>
    <property type="match status" value="1"/>
</dbReference>
<dbReference type="Pfam" id="PF00425">
    <property type="entry name" value="Chorismate_bind"/>
    <property type="match status" value="1"/>
</dbReference>
<accession>A0A7C5DCL0</accession>